<protein>
    <submittedName>
        <fullName evidence="1">Uncharacterized protein</fullName>
    </submittedName>
</protein>
<dbReference type="Proteomes" id="UP000094828">
    <property type="component" value="Unassembled WGS sequence"/>
</dbReference>
<organism evidence="1 2">
    <name type="scientific">Planctopirus hydrillae</name>
    <dbReference type="NCBI Taxonomy" id="1841610"/>
    <lineage>
        <taxon>Bacteria</taxon>
        <taxon>Pseudomonadati</taxon>
        <taxon>Planctomycetota</taxon>
        <taxon>Planctomycetia</taxon>
        <taxon>Planctomycetales</taxon>
        <taxon>Planctomycetaceae</taxon>
        <taxon>Planctopirus</taxon>
    </lineage>
</organism>
<accession>A0A1C3E4H4</accession>
<evidence type="ECO:0000313" key="2">
    <source>
        <dbReference type="Proteomes" id="UP000094828"/>
    </source>
</evidence>
<name>A0A1C3E4H4_9PLAN</name>
<sequence>MYFSVELLDPVFGITMSGVAEIQHDWRSVLQAISIAGTSLDLLINLLLAVSWMENITSVAFFWMLTAASGS</sequence>
<dbReference type="AlphaFoldDB" id="A0A1C3E4H4"/>
<proteinExistence type="predicted"/>
<keyword evidence="2" id="KW-1185">Reference proteome</keyword>
<comment type="caution">
    <text evidence="1">The sequence shown here is derived from an EMBL/GenBank/DDBJ whole genome shotgun (WGS) entry which is preliminary data.</text>
</comment>
<gene>
    <name evidence="1" type="ORF">A6X21_14910</name>
</gene>
<reference evidence="1 2" key="1">
    <citation type="submission" date="2016-05" db="EMBL/GenBank/DDBJ databases">
        <title>Genomic and physiological characterization of Planctopirus sp. isolated from fresh water lake.</title>
        <authorList>
            <person name="Subhash Y."/>
            <person name="Ramana C."/>
        </authorList>
    </citation>
    <scope>NUCLEOTIDE SEQUENCE [LARGE SCALE GENOMIC DNA]</scope>
    <source>
        <strain evidence="1 2">JC280</strain>
    </source>
</reference>
<evidence type="ECO:0000313" key="1">
    <source>
        <dbReference type="EMBL" id="ODA28137.1"/>
    </source>
</evidence>
<dbReference type="EMBL" id="LYDR01000158">
    <property type="protein sequence ID" value="ODA28137.1"/>
    <property type="molecule type" value="Genomic_DNA"/>
</dbReference>